<dbReference type="EMBL" id="PDNA01000140">
    <property type="protein sequence ID" value="PGH10893.1"/>
    <property type="molecule type" value="Genomic_DNA"/>
</dbReference>
<dbReference type="STRING" id="1447883.A0A2B7XQ53"/>
<evidence type="ECO:0000313" key="7">
    <source>
        <dbReference type="Proteomes" id="UP000224634"/>
    </source>
</evidence>
<keyword evidence="7" id="KW-1185">Reference proteome</keyword>
<dbReference type="GO" id="GO:0003723">
    <property type="term" value="F:RNA binding"/>
    <property type="evidence" value="ECO:0007669"/>
    <property type="project" value="InterPro"/>
</dbReference>
<dbReference type="InterPro" id="IPR020094">
    <property type="entry name" value="TruA/RsuA/RluB/E/F_N"/>
</dbReference>
<dbReference type="InterPro" id="IPR001406">
    <property type="entry name" value="PsdUridine_synth_TruA"/>
</dbReference>
<keyword evidence="2" id="KW-0819">tRNA processing</keyword>
<dbReference type="SUPFAM" id="SSF55120">
    <property type="entry name" value="Pseudouridine synthase"/>
    <property type="match status" value="1"/>
</dbReference>
<accession>A0A2B7XQ53</accession>
<evidence type="ECO:0000313" key="6">
    <source>
        <dbReference type="EMBL" id="PGH10893.1"/>
    </source>
</evidence>
<dbReference type="AlphaFoldDB" id="A0A2B7XQ53"/>
<evidence type="ECO:0000256" key="4">
    <source>
        <dbReference type="SAM" id="MobiDB-lite"/>
    </source>
</evidence>
<feature type="compositionally biased region" description="Low complexity" evidence="4">
    <location>
        <begin position="1"/>
        <end position="18"/>
    </location>
</feature>
<sequence length="593" mass="66925">MSLSPDSAPPAAQQQQQDYSRWSNSSLIARITELERQLNSYNAGTVLSTAAAAQPTSNHTSRASSPSGRQRKKKLKKIDPSKYNTRFIALKFAYLGARYNGLEHTNGNLTPLPTIEEVLWRALRKARLIFPEWPECEDEVGEDGRNILQPYSLDWTGCEYSKCGRTDRGVSAFGQVVGIRVRSTQPKYAAQKKDTSMSPSTGADEASMVAPLGELAISDPEQFEEEEKWDDIRDELPYIQILNNILPEDIRVLAWCPHPPPGFNSRFSCRQRRYRYFFTQPAFSPTPDPRGPVRSEDGRPRQGWLDIEAMREGARNYMGVHDFRNFCKIDPSKQILNYKREIFHADIEILDPKSSPMGYVGEPEFWNPDAKENNENLSSANSSPVQTYSFTLHGSAFLWHQVRHMVAILFLIGQGLESPSIVKELLDVTKNPRKPIYEMASDAPLVLWDCVFPDESSDSREDAIDWIYAGDPRIAKSSLSRGTGKFGHGGIVEDLWSVWRQRKIDEILAATLLDRVVGQGDRSAFLDTNPDVSRHNLKVFFGGIEARFGGKYIPVMQRRRLETVDVINAKYRAKPGKQKGRFNGAARDSGADD</sequence>
<feature type="domain" description="Pseudouridine synthase I TruA alpha/beta" evidence="5">
    <location>
        <begin position="314"/>
        <end position="453"/>
    </location>
</feature>
<evidence type="ECO:0000256" key="3">
    <source>
        <dbReference type="ARBA" id="ARBA00023235"/>
    </source>
</evidence>
<dbReference type="Gene3D" id="3.30.70.580">
    <property type="entry name" value="Pseudouridine synthase I, catalytic domain, N-terminal subdomain"/>
    <property type="match status" value="1"/>
</dbReference>
<organism evidence="6 7">
    <name type="scientific">Polytolypa hystricis (strain UAMH7299)</name>
    <dbReference type="NCBI Taxonomy" id="1447883"/>
    <lineage>
        <taxon>Eukaryota</taxon>
        <taxon>Fungi</taxon>
        <taxon>Dikarya</taxon>
        <taxon>Ascomycota</taxon>
        <taxon>Pezizomycotina</taxon>
        <taxon>Eurotiomycetes</taxon>
        <taxon>Eurotiomycetidae</taxon>
        <taxon>Onygenales</taxon>
        <taxon>Onygenales incertae sedis</taxon>
        <taxon>Polytolypa</taxon>
    </lineage>
</organism>
<evidence type="ECO:0000259" key="5">
    <source>
        <dbReference type="Pfam" id="PF01416"/>
    </source>
</evidence>
<dbReference type="PANTHER" id="PTHR11142:SF5">
    <property type="entry name" value="TRNA PSEUDOURIDINE(38_39) SYNTHASE"/>
    <property type="match status" value="1"/>
</dbReference>
<evidence type="ECO:0000256" key="2">
    <source>
        <dbReference type="ARBA" id="ARBA00022694"/>
    </source>
</evidence>
<dbReference type="GO" id="GO:1990481">
    <property type="term" value="P:mRNA pseudouridine synthesis"/>
    <property type="evidence" value="ECO:0007669"/>
    <property type="project" value="TreeGrafter"/>
</dbReference>
<dbReference type="InterPro" id="IPR020095">
    <property type="entry name" value="PsdUridine_synth_TruA_C"/>
</dbReference>
<dbReference type="OrthoDB" id="25767at2759"/>
<evidence type="ECO:0000256" key="1">
    <source>
        <dbReference type="ARBA" id="ARBA00009375"/>
    </source>
</evidence>
<dbReference type="GO" id="GO:0009982">
    <property type="term" value="F:pseudouridine synthase activity"/>
    <property type="evidence" value="ECO:0007669"/>
    <property type="project" value="InterPro"/>
</dbReference>
<gene>
    <name evidence="6" type="ORF">AJ80_07336</name>
</gene>
<feature type="region of interest" description="Disordered" evidence="4">
    <location>
        <begin position="50"/>
        <end position="76"/>
    </location>
</feature>
<dbReference type="Pfam" id="PF01416">
    <property type="entry name" value="PseudoU_synth_1"/>
    <property type="match status" value="1"/>
</dbReference>
<dbReference type="Proteomes" id="UP000224634">
    <property type="component" value="Unassembled WGS sequence"/>
</dbReference>
<reference evidence="6 7" key="1">
    <citation type="submission" date="2017-10" db="EMBL/GenBank/DDBJ databases">
        <title>Comparative genomics in systemic dimorphic fungi from Ajellomycetaceae.</title>
        <authorList>
            <person name="Munoz J.F."/>
            <person name="Mcewen J.G."/>
            <person name="Clay O.K."/>
            <person name="Cuomo C.A."/>
        </authorList>
    </citation>
    <scope>NUCLEOTIDE SEQUENCE [LARGE SCALE GENOMIC DNA]</scope>
    <source>
        <strain evidence="6 7">UAMH7299</strain>
    </source>
</reference>
<dbReference type="InterPro" id="IPR020103">
    <property type="entry name" value="PsdUridine_synth_cat_dom_sf"/>
</dbReference>
<protein>
    <submittedName>
        <fullName evidence="6">tRNA pseudouridine(38-40) synthase</fullName>
    </submittedName>
</protein>
<feature type="region of interest" description="Disordered" evidence="4">
    <location>
        <begin position="1"/>
        <end position="21"/>
    </location>
</feature>
<dbReference type="Gene3D" id="3.30.70.660">
    <property type="entry name" value="Pseudouridine synthase I, catalytic domain, C-terminal subdomain"/>
    <property type="match status" value="1"/>
</dbReference>
<dbReference type="GO" id="GO:0005634">
    <property type="term" value="C:nucleus"/>
    <property type="evidence" value="ECO:0007669"/>
    <property type="project" value="TreeGrafter"/>
</dbReference>
<dbReference type="HAMAP" id="MF_00171">
    <property type="entry name" value="TruA"/>
    <property type="match status" value="1"/>
</dbReference>
<feature type="compositionally biased region" description="Polar residues" evidence="4">
    <location>
        <begin position="54"/>
        <end position="68"/>
    </location>
</feature>
<comment type="caution">
    <text evidence="6">The sequence shown here is derived from an EMBL/GenBank/DDBJ whole genome shotgun (WGS) entry which is preliminary data.</text>
</comment>
<proteinExistence type="inferred from homology"/>
<dbReference type="GO" id="GO:0031119">
    <property type="term" value="P:tRNA pseudouridine synthesis"/>
    <property type="evidence" value="ECO:0007669"/>
    <property type="project" value="TreeGrafter"/>
</dbReference>
<name>A0A2B7XQ53_POLH7</name>
<dbReference type="PANTHER" id="PTHR11142">
    <property type="entry name" value="PSEUDOURIDYLATE SYNTHASE"/>
    <property type="match status" value="1"/>
</dbReference>
<comment type="similarity">
    <text evidence="1">Belongs to the tRNA pseudouridine synthase TruA family.</text>
</comment>
<keyword evidence="3" id="KW-0413">Isomerase</keyword>
<dbReference type="InterPro" id="IPR020097">
    <property type="entry name" value="PsdUridine_synth_TruA_a/b_dom"/>
</dbReference>
<dbReference type="GO" id="GO:0005737">
    <property type="term" value="C:cytoplasm"/>
    <property type="evidence" value="ECO:0007669"/>
    <property type="project" value="TreeGrafter"/>
</dbReference>